<dbReference type="SUPFAM" id="SSF81301">
    <property type="entry name" value="Nucleotidyltransferase"/>
    <property type="match status" value="1"/>
</dbReference>
<organism evidence="2 3">
    <name type="scientific">Ignisphaera cupida</name>
    <dbReference type="NCBI Taxonomy" id="3050454"/>
    <lineage>
        <taxon>Archaea</taxon>
        <taxon>Thermoproteota</taxon>
        <taxon>Thermoprotei</taxon>
        <taxon>Desulfurococcales</taxon>
        <taxon>Desulfurococcaceae</taxon>
        <taxon>Ignisphaera</taxon>
    </lineage>
</organism>
<sequence length="131" mass="15080">MEIVEERIKIREKLLEKAQRFAECVLQKLSNSTIVVFGSVARGDFNEWSDVDVLIVTRDDVPTRPVDRLDVVYECMKRNPIVEPVIITYNEFMKLLTKNNPLVIEALEKGIVFVDKLSLITIYSSLKSSVY</sequence>
<comment type="caution">
    <text evidence="2">The sequence shown here is derived from an EMBL/GenBank/DDBJ whole genome shotgun (WGS) entry which is preliminary data.</text>
</comment>
<keyword evidence="3" id="KW-1185">Reference proteome</keyword>
<dbReference type="InterPro" id="IPR043519">
    <property type="entry name" value="NT_sf"/>
</dbReference>
<dbReference type="Proteomes" id="UP001529235">
    <property type="component" value="Unassembled WGS sequence"/>
</dbReference>
<accession>A0ABD4Z4Q8</accession>
<evidence type="ECO:0000313" key="3">
    <source>
        <dbReference type="Proteomes" id="UP001529235"/>
    </source>
</evidence>
<dbReference type="AlphaFoldDB" id="A0ABD4Z4Q8"/>
<gene>
    <name evidence="2" type="ORF">QPL79_00700</name>
</gene>
<reference evidence="2 3" key="1">
    <citation type="submission" date="2023-05" db="EMBL/GenBank/DDBJ databases">
        <title>A new hyperthermophilic archaea 'Ignisphaera cupida' sp. nov. and description of the family 'Ignisphaeraceae' fam. nov.</title>
        <authorList>
            <person name="Podosokorskaya O.A."/>
            <person name="Elcheninov A.G."/>
            <person name="Klukina A."/>
            <person name="Merkel A.Y."/>
        </authorList>
    </citation>
    <scope>NUCLEOTIDE SEQUENCE [LARGE SCALE GENOMIC DNA]</scope>
    <source>
        <strain evidence="2 3">4213-co</strain>
    </source>
</reference>
<dbReference type="Gene3D" id="3.30.460.10">
    <property type="entry name" value="Beta Polymerase, domain 2"/>
    <property type="match status" value="1"/>
</dbReference>
<proteinExistence type="predicted"/>
<name>A0ABD4Z4Q8_9CREN</name>
<dbReference type="RefSeq" id="WP_285272865.1">
    <property type="nucleotide sequence ID" value="NZ_JASNVW010000001.1"/>
</dbReference>
<dbReference type="Pfam" id="PF01909">
    <property type="entry name" value="NTP_transf_2"/>
    <property type="match status" value="1"/>
</dbReference>
<dbReference type="PANTHER" id="PTHR43449">
    <property type="entry name" value="NUCLEOTIDYLTRANSFERASE"/>
    <property type="match status" value="1"/>
</dbReference>
<dbReference type="EMBL" id="JASNVW010000001">
    <property type="protein sequence ID" value="MDK6027885.1"/>
    <property type="molecule type" value="Genomic_DNA"/>
</dbReference>
<dbReference type="CDD" id="cd05403">
    <property type="entry name" value="NT_KNTase_like"/>
    <property type="match status" value="1"/>
</dbReference>
<protein>
    <submittedName>
        <fullName evidence="2">Nucleotidyltransferase domain-containing protein</fullName>
    </submittedName>
</protein>
<dbReference type="InterPro" id="IPR002934">
    <property type="entry name" value="Polymerase_NTP_transf_dom"/>
</dbReference>
<feature type="domain" description="Polymerase nucleotidyl transferase" evidence="1">
    <location>
        <begin position="20"/>
        <end position="92"/>
    </location>
</feature>
<evidence type="ECO:0000259" key="1">
    <source>
        <dbReference type="Pfam" id="PF01909"/>
    </source>
</evidence>
<dbReference type="PANTHER" id="PTHR43449:SF3">
    <property type="entry name" value="POLYMERASE NUCLEOTIDYL TRANSFERASE DOMAIN-CONTAINING PROTEIN"/>
    <property type="match status" value="1"/>
</dbReference>
<evidence type="ECO:0000313" key="2">
    <source>
        <dbReference type="EMBL" id="MDK6027885.1"/>
    </source>
</evidence>